<reference evidence="11" key="1">
    <citation type="journal article" date="2018" name="Nat. Microbiol.">
        <title>Leveraging single-cell genomics to expand the fungal tree of life.</title>
        <authorList>
            <person name="Ahrendt S.R."/>
            <person name="Quandt C.A."/>
            <person name="Ciobanu D."/>
            <person name="Clum A."/>
            <person name="Salamov A."/>
            <person name="Andreopoulos B."/>
            <person name="Cheng J.F."/>
            <person name="Woyke T."/>
            <person name="Pelin A."/>
            <person name="Henrissat B."/>
            <person name="Reynolds N.K."/>
            <person name="Benny G.L."/>
            <person name="Smith M.E."/>
            <person name="James T.Y."/>
            <person name="Grigoriev I.V."/>
        </authorList>
    </citation>
    <scope>NUCLEOTIDE SEQUENCE [LARGE SCALE GENOMIC DNA]</scope>
</reference>
<dbReference type="InterPro" id="IPR050538">
    <property type="entry name" value="MAP_kinase_kinase_kinase"/>
</dbReference>
<dbReference type="InterPro" id="IPR011009">
    <property type="entry name" value="Kinase-like_dom_sf"/>
</dbReference>
<evidence type="ECO:0000259" key="9">
    <source>
        <dbReference type="PROSITE" id="PS50011"/>
    </source>
</evidence>
<feature type="region of interest" description="Disordered" evidence="8">
    <location>
        <begin position="1"/>
        <end position="44"/>
    </location>
</feature>
<keyword evidence="5 6" id="KW-0067">ATP-binding</keyword>
<organism evidence="10 11">
    <name type="scientific">Piptocephalis cylindrospora</name>
    <dbReference type="NCBI Taxonomy" id="1907219"/>
    <lineage>
        <taxon>Eukaryota</taxon>
        <taxon>Fungi</taxon>
        <taxon>Fungi incertae sedis</taxon>
        <taxon>Zoopagomycota</taxon>
        <taxon>Zoopagomycotina</taxon>
        <taxon>Zoopagomycetes</taxon>
        <taxon>Zoopagales</taxon>
        <taxon>Piptocephalidaceae</taxon>
        <taxon>Piptocephalis</taxon>
    </lineage>
</organism>
<sequence>MPISPAIWKAPQRTKRRGSRGSSRLSKESHERLLHLSSSTSSSPATAANIISHYQLGESIGKGQYGTVYKAFNLETGEVVAVKRMNIDAQEEDEIESLMKEVELLKHLSHPNIVRYEGFVKCEGHLNIILEYMENGSLLTTLRAFGVLSERLAASYVLGILEGLIYLHDREVVHCDLKAANLLTTKDGNVKLSDFGVSLNLKLTVDIGAMVAGTPNWMAPEVIELKGASTASDIWSLGCTVMELVTGRPPYDGLLAMTTLFRIVEDEGPPIPEGLSPDLMEFLTVCFLKDPTQRPTARTLMHHPWLKGGQASRKM</sequence>
<accession>A0A4P9Y4Y2</accession>
<evidence type="ECO:0000256" key="6">
    <source>
        <dbReference type="PROSITE-ProRule" id="PRU10141"/>
    </source>
</evidence>
<feature type="compositionally biased region" description="Basic and acidic residues" evidence="8">
    <location>
        <begin position="25"/>
        <end position="34"/>
    </location>
</feature>
<dbReference type="FunFam" id="3.30.200.20:FF:000042">
    <property type="entry name" value="Aurora kinase A"/>
    <property type="match status" value="1"/>
</dbReference>
<evidence type="ECO:0000256" key="8">
    <source>
        <dbReference type="SAM" id="MobiDB-lite"/>
    </source>
</evidence>
<feature type="binding site" evidence="6">
    <location>
        <position position="83"/>
    </location>
    <ligand>
        <name>ATP</name>
        <dbReference type="ChEBI" id="CHEBI:30616"/>
    </ligand>
</feature>
<evidence type="ECO:0000313" key="11">
    <source>
        <dbReference type="Proteomes" id="UP000267251"/>
    </source>
</evidence>
<feature type="domain" description="Protein kinase" evidence="9">
    <location>
        <begin position="54"/>
        <end position="306"/>
    </location>
</feature>
<dbReference type="InterPro" id="IPR000719">
    <property type="entry name" value="Prot_kinase_dom"/>
</dbReference>
<name>A0A4P9Y4Y2_9FUNG</name>
<gene>
    <name evidence="10" type="ORF">BJ684DRAFT_9485</name>
</gene>
<keyword evidence="4 10" id="KW-0418">Kinase</keyword>
<dbReference type="PANTHER" id="PTHR48016:SF4">
    <property type="entry name" value="PROTEIN KINASE DOMAIN-CONTAINING PROTEIN"/>
    <property type="match status" value="1"/>
</dbReference>
<dbReference type="GO" id="GO:0005737">
    <property type="term" value="C:cytoplasm"/>
    <property type="evidence" value="ECO:0007669"/>
    <property type="project" value="TreeGrafter"/>
</dbReference>
<dbReference type="PROSITE" id="PS00108">
    <property type="entry name" value="PROTEIN_KINASE_ST"/>
    <property type="match status" value="1"/>
</dbReference>
<dbReference type="GO" id="GO:0004709">
    <property type="term" value="F:MAP kinase kinase kinase activity"/>
    <property type="evidence" value="ECO:0007669"/>
    <property type="project" value="TreeGrafter"/>
</dbReference>
<dbReference type="Gene3D" id="1.10.510.10">
    <property type="entry name" value="Transferase(Phosphotransferase) domain 1"/>
    <property type="match status" value="1"/>
</dbReference>
<dbReference type="InterPro" id="IPR017441">
    <property type="entry name" value="Protein_kinase_ATP_BS"/>
</dbReference>
<dbReference type="GO" id="GO:0005524">
    <property type="term" value="F:ATP binding"/>
    <property type="evidence" value="ECO:0007669"/>
    <property type="project" value="UniProtKB-UniRule"/>
</dbReference>
<keyword evidence="11" id="KW-1185">Reference proteome</keyword>
<dbReference type="PRINTS" id="PR00109">
    <property type="entry name" value="TYRKINASE"/>
</dbReference>
<evidence type="ECO:0000256" key="7">
    <source>
        <dbReference type="RuleBase" id="RU000304"/>
    </source>
</evidence>
<dbReference type="AlphaFoldDB" id="A0A4P9Y4Y2"/>
<evidence type="ECO:0000256" key="4">
    <source>
        <dbReference type="ARBA" id="ARBA00022777"/>
    </source>
</evidence>
<dbReference type="PROSITE" id="PS50011">
    <property type="entry name" value="PROTEIN_KINASE_DOM"/>
    <property type="match status" value="1"/>
</dbReference>
<dbReference type="Proteomes" id="UP000267251">
    <property type="component" value="Unassembled WGS sequence"/>
</dbReference>
<dbReference type="Pfam" id="PF00069">
    <property type="entry name" value="Pkinase"/>
    <property type="match status" value="1"/>
</dbReference>
<evidence type="ECO:0000256" key="2">
    <source>
        <dbReference type="ARBA" id="ARBA00022679"/>
    </source>
</evidence>
<keyword evidence="2" id="KW-0808">Transferase</keyword>
<dbReference type="PANTHER" id="PTHR48016">
    <property type="entry name" value="MAP KINASE KINASE KINASE SSK2-RELATED-RELATED"/>
    <property type="match status" value="1"/>
</dbReference>
<protein>
    <submittedName>
        <fullName evidence="10">Kinase-like domain-containing protein</fullName>
    </submittedName>
</protein>
<dbReference type="PROSITE" id="PS00107">
    <property type="entry name" value="PROTEIN_KINASE_ATP"/>
    <property type="match status" value="1"/>
</dbReference>
<dbReference type="CDD" id="cd06627">
    <property type="entry name" value="STKc_Cdc7_like"/>
    <property type="match status" value="1"/>
</dbReference>
<dbReference type="InterPro" id="IPR001245">
    <property type="entry name" value="Ser-Thr/Tyr_kinase_cat_dom"/>
</dbReference>
<proteinExistence type="inferred from homology"/>
<feature type="non-terminal residue" evidence="10">
    <location>
        <position position="315"/>
    </location>
</feature>
<evidence type="ECO:0000256" key="5">
    <source>
        <dbReference type="ARBA" id="ARBA00022840"/>
    </source>
</evidence>
<evidence type="ECO:0000313" key="10">
    <source>
        <dbReference type="EMBL" id="RKP13854.1"/>
    </source>
</evidence>
<keyword evidence="3 6" id="KW-0547">Nucleotide-binding</keyword>
<dbReference type="PIRSF" id="PIRSF000654">
    <property type="entry name" value="Integrin-linked_kinase"/>
    <property type="match status" value="1"/>
</dbReference>
<keyword evidence="1 7" id="KW-0723">Serine/threonine-protein kinase</keyword>
<dbReference type="InterPro" id="IPR008271">
    <property type="entry name" value="Ser/Thr_kinase_AS"/>
</dbReference>
<evidence type="ECO:0000256" key="1">
    <source>
        <dbReference type="ARBA" id="ARBA00022527"/>
    </source>
</evidence>
<evidence type="ECO:0000256" key="3">
    <source>
        <dbReference type="ARBA" id="ARBA00022741"/>
    </source>
</evidence>
<comment type="similarity">
    <text evidence="7">Belongs to the protein kinase superfamily.</text>
</comment>
<dbReference type="SMART" id="SM00220">
    <property type="entry name" value="S_TKc"/>
    <property type="match status" value="1"/>
</dbReference>
<dbReference type="SUPFAM" id="SSF56112">
    <property type="entry name" value="Protein kinase-like (PK-like)"/>
    <property type="match status" value="1"/>
</dbReference>
<dbReference type="OrthoDB" id="8693905at2759"/>
<dbReference type="EMBL" id="KZ987932">
    <property type="protein sequence ID" value="RKP13854.1"/>
    <property type="molecule type" value="Genomic_DNA"/>
</dbReference>